<organism evidence="1">
    <name type="scientific">Xenopus laevis</name>
    <name type="common">African clawed frog</name>
    <dbReference type="NCBI Taxonomy" id="8355"/>
    <lineage>
        <taxon>Eukaryota</taxon>
        <taxon>Metazoa</taxon>
        <taxon>Chordata</taxon>
        <taxon>Craniata</taxon>
        <taxon>Vertebrata</taxon>
        <taxon>Euteleostomi</taxon>
        <taxon>Amphibia</taxon>
        <taxon>Batrachia</taxon>
        <taxon>Anura</taxon>
        <taxon>Pipoidea</taxon>
        <taxon>Pipidae</taxon>
        <taxon>Xenopodinae</taxon>
        <taxon>Xenopus</taxon>
        <taxon>Xenopus</taxon>
    </lineage>
</organism>
<protein>
    <submittedName>
        <fullName evidence="1">Uncharacterized protein</fullName>
    </submittedName>
</protein>
<dbReference type="EMBL" id="KV532534">
    <property type="protein sequence ID" value="OCT55166.1"/>
    <property type="molecule type" value="Genomic_DNA"/>
</dbReference>
<proteinExistence type="predicted"/>
<name>A0A974BMT2_XENLA</name>
<reference evidence="1" key="1">
    <citation type="submission" date="2016-05" db="EMBL/GenBank/DDBJ databases">
        <title>WGS assembly of Xenopus laevis.</title>
        <authorList>
            <person name="Session A."/>
            <person name="Uno Y."/>
            <person name="Kwon T."/>
            <person name="Chapman J."/>
            <person name="Toyoda A."/>
            <person name="Takahashi S."/>
            <person name="Fukui A."/>
            <person name="Hikosaka A."/>
            <person name="Putnam N."/>
            <person name="Stites J."/>
            <person name="Van Heeringen S."/>
            <person name="Quigley I."/>
            <person name="Heinz S."/>
            <person name="Hellsten U."/>
            <person name="Lyons J."/>
            <person name="Suzuki A."/>
            <person name="Kondo M."/>
            <person name="Ogino H."/>
            <person name="Ochi H."/>
            <person name="Bogdanovic O."/>
            <person name="Lister R."/>
            <person name="Georgiou G."/>
            <person name="Paranjpe S."/>
            <person name="Van Kruijsbergen I."/>
            <person name="Mozaffari S."/>
            <person name="Shu S."/>
            <person name="Schmutz J."/>
            <person name="Jenkins J."/>
            <person name="Grimwood J."/>
            <person name="Carlson J."/>
            <person name="Mitros T."/>
            <person name="Simakov O."/>
            <person name="Heald R."/>
            <person name="Miller K."/>
            <person name="Haudenschild C."/>
            <person name="Kuroki Y."/>
            <person name="Tanaka T."/>
            <person name="Michiue T."/>
            <person name="Watanabe M."/>
            <person name="Kinoshita T."/>
            <person name="Ohta Y."/>
            <person name="Mawaribuchi S."/>
            <person name="Suzuki Y."/>
            <person name="Haramoto Y."/>
            <person name="Yamamoto T."/>
            <person name="Takagi C."/>
            <person name="Kitzman J."/>
            <person name="Shendure J."/>
            <person name="Nakayama T."/>
            <person name="Izutsu Y."/>
            <person name="Robert J."/>
            <person name="Dichmann D."/>
            <person name="Flajnik M."/>
            <person name="Houston D."/>
            <person name="Marcotte E."/>
            <person name="Wallingford J."/>
            <person name="Ito Y."/>
            <person name="Asashima M."/>
            <person name="Ueno N."/>
            <person name="Matsuda Y."/>
            <person name="Jan Veenstra G."/>
            <person name="Fujiyama A."/>
            <person name="Harland R."/>
            <person name="Taira M."/>
            <person name="Rokhsar D.S."/>
        </authorList>
    </citation>
    <scope>NUCLEOTIDE SEQUENCE</scope>
    <source>
        <strain evidence="1">J</strain>
        <tissue evidence="1">Blood</tissue>
    </source>
</reference>
<accession>A0A974BMT2</accession>
<gene>
    <name evidence="1" type="ORF">XELAEV_18004201mg</name>
</gene>
<sequence>MGHYVCHYPHVRTLLDKITALNLQNGKLYIEKRQSQQDTKTLNSIFTQVHPSCVHSIARYEEASLCSHGAAIQAQDTQ</sequence>
<evidence type="ECO:0000313" key="1">
    <source>
        <dbReference type="EMBL" id="OCT55166.1"/>
    </source>
</evidence>
<dbReference type="Proteomes" id="UP000694892">
    <property type="component" value="Unassembled WGS sequence"/>
</dbReference>
<dbReference type="AlphaFoldDB" id="A0A974BMT2"/>